<dbReference type="RefSeq" id="WP_004050792.1">
    <property type="nucleotide sequence ID" value="NZ_CABIVU010000039.1"/>
</dbReference>
<comment type="caution">
    <text evidence="1">The sequence shown here is derived from an EMBL/GenBank/DDBJ whole genome shotgun (WGS) entry which is preliminary data.</text>
</comment>
<protein>
    <recommendedName>
        <fullName evidence="5">DUF2187 domain-containing protein</fullName>
    </recommendedName>
</protein>
<evidence type="ECO:0000313" key="4">
    <source>
        <dbReference type="Proteomes" id="UP000306855"/>
    </source>
</evidence>
<dbReference type="OrthoDB" id="2327589at2"/>
<dbReference type="Proteomes" id="UP000289316">
    <property type="component" value="Unassembled WGS sequence"/>
</dbReference>
<organism evidence="1 3">
    <name type="scientific">Ligilactobacillus murinus</name>
    <dbReference type="NCBI Taxonomy" id="1622"/>
    <lineage>
        <taxon>Bacteria</taxon>
        <taxon>Bacillati</taxon>
        <taxon>Bacillota</taxon>
        <taxon>Bacilli</taxon>
        <taxon>Lactobacillales</taxon>
        <taxon>Lactobacillaceae</taxon>
        <taxon>Ligilactobacillus</taxon>
    </lineage>
</organism>
<dbReference type="EMBL" id="QZFR01000046">
    <property type="protein sequence ID" value="RXV70887.1"/>
    <property type="molecule type" value="Genomic_DNA"/>
</dbReference>
<dbReference type="Proteomes" id="UP000306855">
    <property type="component" value="Unassembled WGS sequence"/>
</dbReference>
<accession>A0A4Q2AN88</accession>
<evidence type="ECO:0000313" key="3">
    <source>
        <dbReference type="Proteomes" id="UP000289316"/>
    </source>
</evidence>
<gene>
    <name evidence="1" type="ORF">D6C19_06730</name>
    <name evidence="2" type="ORF">E5340_08455</name>
</gene>
<proteinExistence type="predicted"/>
<dbReference type="AlphaFoldDB" id="A0A4Q2AN88"/>
<evidence type="ECO:0000313" key="2">
    <source>
        <dbReference type="EMBL" id="TGY54247.1"/>
    </source>
</evidence>
<reference evidence="2 4" key="2">
    <citation type="submission" date="2019-04" db="EMBL/GenBank/DDBJ databases">
        <title>Microbes associate with the intestines of laboratory mice.</title>
        <authorList>
            <person name="Navarre W."/>
            <person name="Wong E."/>
            <person name="Huang K."/>
            <person name="Tropini C."/>
            <person name="Ng K."/>
            <person name="Yu B."/>
        </authorList>
    </citation>
    <scope>NUCLEOTIDE SEQUENCE [LARGE SCALE GENOMIC DNA]</scope>
    <source>
        <strain evidence="2 4">NM26_J9</strain>
    </source>
</reference>
<dbReference type="EMBL" id="SRYK01000048">
    <property type="protein sequence ID" value="TGY54247.1"/>
    <property type="molecule type" value="Genomic_DNA"/>
</dbReference>
<name>A0A4Q2AN88_9LACO</name>
<reference evidence="1 3" key="1">
    <citation type="submission" date="2018-09" db="EMBL/GenBank/DDBJ databases">
        <title>Murine metabolic-syndrome-specific gut microbial biobank.</title>
        <authorList>
            <person name="Liu C."/>
        </authorList>
    </citation>
    <scope>NUCLEOTIDE SEQUENCE [LARGE SCALE GENOMIC DNA]</scope>
    <source>
        <strain evidence="1 3">C-30</strain>
    </source>
</reference>
<sequence length="82" mass="9763">MERRKPRRNEEKKIEISAKGKPFVPGTHVKFVYHRHHYKGTIEKQLRNSAIIIFDPEFENTVTAIELKQRIVISYSKMQVIK</sequence>
<evidence type="ECO:0008006" key="5">
    <source>
        <dbReference type="Google" id="ProtNLM"/>
    </source>
</evidence>
<evidence type="ECO:0000313" key="1">
    <source>
        <dbReference type="EMBL" id="RXV70887.1"/>
    </source>
</evidence>